<dbReference type="Pfam" id="PF10022">
    <property type="entry name" value="DUF2264"/>
    <property type="match status" value="1"/>
</dbReference>
<dbReference type="PANTHER" id="PTHR35339:SF4">
    <property type="entry name" value="LINALOOL DEHYDRATASE_ISOMERASE DOMAIN-CONTAINING PROTEIN"/>
    <property type="match status" value="1"/>
</dbReference>
<keyword evidence="4" id="KW-1185">Reference proteome</keyword>
<evidence type="ECO:0000313" key="3">
    <source>
        <dbReference type="EMBL" id="UFP96959.1"/>
    </source>
</evidence>
<evidence type="ECO:0000313" key="4">
    <source>
        <dbReference type="Proteomes" id="UP001054846"/>
    </source>
</evidence>
<dbReference type="InterPro" id="IPR049349">
    <property type="entry name" value="DUF2264_N"/>
</dbReference>
<feature type="domain" description="DUF2264" evidence="1">
    <location>
        <begin position="8"/>
        <end position="348"/>
    </location>
</feature>
<protein>
    <submittedName>
        <fullName evidence="3">DUF2264 domain-containing protein</fullName>
    </submittedName>
</protein>
<proteinExistence type="predicted"/>
<gene>
    <name evidence="3" type="ORF">ISF26_10360</name>
</gene>
<dbReference type="PIRSF" id="PIRSF014753">
    <property type="entry name" value="UCP014753"/>
    <property type="match status" value="1"/>
</dbReference>
<feature type="domain" description="DUF2264" evidence="2">
    <location>
        <begin position="354"/>
        <end position="587"/>
    </location>
</feature>
<dbReference type="PANTHER" id="PTHR35339">
    <property type="entry name" value="LINALOOL DEHYDRATASE_ISOMERASE DOMAIN-CONTAINING PROTEIN"/>
    <property type="match status" value="1"/>
</dbReference>
<dbReference type="InterPro" id="IPR016624">
    <property type="entry name" value="UCP014753"/>
</dbReference>
<name>A0ABY3PTW1_9CYAN</name>
<evidence type="ECO:0000259" key="1">
    <source>
        <dbReference type="Pfam" id="PF10022"/>
    </source>
</evidence>
<accession>A0ABY3PTW1</accession>
<evidence type="ECO:0000259" key="2">
    <source>
        <dbReference type="Pfam" id="PF20938"/>
    </source>
</evidence>
<reference evidence="3 4" key="1">
    <citation type="journal article" date="2021" name="Genome Biol. Evol.">
        <title>Complete Genome Sequencing of a Novel Gloeobacter Species from a Waterfall Cave in Mexico.</title>
        <authorList>
            <person name="Saw J.H."/>
            <person name="Cardona T."/>
            <person name="Montejano G."/>
        </authorList>
    </citation>
    <scope>NUCLEOTIDE SEQUENCE [LARGE SCALE GENOMIC DNA]</scope>
    <source>
        <strain evidence="3">MG652769</strain>
    </source>
</reference>
<sequence>MIDNPLRSRTDLQQAVRTLFSPLKAHFSPGRARVKLGHTAAVYPARTAELEGFARPLWGLVPLAAGGGEFDDWELYRTGLTHGSDPQHPEYWGPTGNRDQAYVEMAALGFALALIPERVWEPLKPHARANLAAWLGQINRAKLVDNNWQFFRVLVNLGLARVGAESDAASLSAALAQIDAFYLGDGWYSDGPTMRRDYYVPFAMHYYGLLYAGLAGGDPQRADRLRERAAAFAPQFAHWFAADGAALPFGRSLTYRFAQGAFWGALAFANVEVLPWGVIKGLALRHLRWWFRRPIAHNDGCLAIGYAYPNLNLAEGYNGPASPYWALKFFLPLALSDEHPFWLAEEAPLPELPSVHHQPHAGMILCRDRAGAHVFALSGTQHMPKLRHGAEKYAKFAYSTAFGFCVSSGANGLSQTACDSMLALTDDGDHYRLREEPLETTFEGDMLRSLWKPWPEVEIETWLLPCLPWHVRVHRLRTKKSLLSSEGGFAAARPEGVDEGALRHQGEGFALASYPIGWSGIRDLRAKRKGEIINIAPNTNLLYPRTVIPALLGWHLPGEHWLATAVLALPGEGAWLEVWNDPPSLPDLGRGLRHHPPRTVLYRPLLKKLPSYVQKFVSVANRVLKH</sequence>
<dbReference type="EMBL" id="CP063845">
    <property type="protein sequence ID" value="UFP96959.1"/>
    <property type="molecule type" value="Genomic_DNA"/>
</dbReference>
<dbReference type="InterPro" id="IPR049237">
    <property type="entry name" value="DUF2264_C"/>
</dbReference>
<dbReference type="Pfam" id="PF20938">
    <property type="entry name" value="DUF2264_C"/>
    <property type="match status" value="1"/>
</dbReference>
<dbReference type="Proteomes" id="UP001054846">
    <property type="component" value="Chromosome"/>
</dbReference>
<organism evidence="3 4">
    <name type="scientific">Gloeobacter morelensis MG652769</name>
    <dbReference type="NCBI Taxonomy" id="2781736"/>
    <lineage>
        <taxon>Bacteria</taxon>
        <taxon>Bacillati</taxon>
        <taxon>Cyanobacteriota</taxon>
        <taxon>Cyanophyceae</taxon>
        <taxon>Gloeobacterales</taxon>
        <taxon>Gloeobacteraceae</taxon>
        <taxon>Gloeobacter</taxon>
        <taxon>Gloeobacter morelensis</taxon>
    </lineage>
</organism>